<dbReference type="InterPro" id="IPR007016">
    <property type="entry name" value="O-antigen_ligase-rel_domated"/>
</dbReference>
<feature type="transmembrane region" description="Helical" evidence="6">
    <location>
        <begin position="130"/>
        <end position="149"/>
    </location>
</feature>
<comment type="subcellular location">
    <subcellularLocation>
        <location evidence="1">Membrane</location>
        <topology evidence="1">Multi-pass membrane protein</topology>
    </subcellularLocation>
</comment>
<dbReference type="PANTHER" id="PTHR37422:SF13">
    <property type="entry name" value="LIPOPOLYSACCHARIDE BIOSYNTHESIS PROTEIN PA4999-RELATED"/>
    <property type="match status" value="1"/>
</dbReference>
<feature type="region of interest" description="Disordered" evidence="5">
    <location>
        <begin position="460"/>
        <end position="491"/>
    </location>
</feature>
<sequence>MAPNSDAATGWRPPLAGPLRLGAIGPVPQSGWLAGALGRFLLFFLLAFALIGTRPFSGTDVDSASSASDGSLNQIVWLSSILLAGPLLLARARMAFAIARNAWPLLLVMAWATATALWSPLPDLTVRRVAVLWLMYGAALGIAVVEIPLWEFHRYAMLITGIVMGADVLGALGIPSHAINNEGQLVGMHGHKNTAGQVAVMAAICWYFFAFRYQWTLNRLLILAASAFFYLLILATGSKTGSALAFLVMGWCTLWAVTVRKGAAVGAICWIGFGLAAAGVTGILMGSGVTATEVGTALFGDLTFTGRLPLWEVIWDQIQQHYWLGYGFGAFWDVNGLDNSFGLARSVGWLGVVGQAHNGYLDLFLQIGLVGLGLALFSLLWCIRLGHRLLQQTPRHPFDIPARAFGYAMILSIGLYNLLESSYLRPHHLQAIWLFLILPIMQRELMEALARARHEKAVREAANREPIRRARHQPPPRRAVPAAPERREPHL</sequence>
<keyword evidence="3 6" id="KW-1133">Transmembrane helix</keyword>
<dbReference type="Pfam" id="PF04932">
    <property type="entry name" value="Wzy_C"/>
    <property type="match status" value="1"/>
</dbReference>
<feature type="transmembrane region" description="Helical" evidence="6">
    <location>
        <begin position="267"/>
        <end position="289"/>
    </location>
</feature>
<evidence type="ECO:0000256" key="6">
    <source>
        <dbReference type="SAM" id="Phobius"/>
    </source>
</evidence>
<protein>
    <recommendedName>
        <fullName evidence="7">O-antigen ligase-related domain-containing protein</fullName>
    </recommendedName>
</protein>
<dbReference type="KEGG" id="hadh:FRZ61_03470"/>
<dbReference type="Proteomes" id="UP000325797">
    <property type="component" value="Chromosome"/>
</dbReference>
<feature type="transmembrane region" description="Helical" evidence="6">
    <location>
        <begin position="363"/>
        <end position="383"/>
    </location>
</feature>
<evidence type="ECO:0000256" key="3">
    <source>
        <dbReference type="ARBA" id="ARBA00022989"/>
    </source>
</evidence>
<dbReference type="GO" id="GO:0016020">
    <property type="term" value="C:membrane"/>
    <property type="evidence" value="ECO:0007669"/>
    <property type="project" value="UniProtKB-SubCell"/>
</dbReference>
<accession>A0A5J6MW64</accession>
<dbReference type="PANTHER" id="PTHR37422">
    <property type="entry name" value="TEICHURONIC ACID BIOSYNTHESIS PROTEIN TUAE"/>
    <property type="match status" value="1"/>
</dbReference>
<keyword evidence="2 6" id="KW-0812">Transmembrane</keyword>
<keyword evidence="9" id="KW-1185">Reference proteome</keyword>
<feature type="transmembrane region" description="Helical" evidence="6">
    <location>
        <begin position="30"/>
        <end position="51"/>
    </location>
</feature>
<dbReference type="OrthoDB" id="4391260at2"/>
<keyword evidence="4 6" id="KW-0472">Membrane</keyword>
<organism evidence="8 9">
    <name type="scientific">Hypericibacter adhaerens</name>
    <dbReference type="NCBI Taxonomy" id="2602016"/>
    <lineage>
        <taxon>Bacteria</taxon>
        <taxon>Pseudomonadati</taxon>
        <taxon>Pseudomonadota</taxon>
        <taxon>Alphaproteobacteria</taxon>
        <taxon>Rhodospirillales</taxon>
        <taxon>Dongiaceae</taxon>
        <taxon>Hypericibacter</taxon>
    </lineage>
</organism>
<gene>
    <name evidence="8" type="ORF">FRZ61_03470</name>
</gene>
<evidence type="ECO:0000256" key="4">
    <source>
        <dbReference type="ARBA" id="ARBA00023136"/>
    </source>
</evidence>
<name>A0A5J6MW64_9PROT</name>
<feature type="transmembrane region" description="Helical" evidence="6">
    <location>
        <begin position="243"/>
        <end position="260"/>
    </location>
</feature>
<feature type="domain" description="O-antigen ligase-related" evidence="7">
    <location>
        <begin position="225"/>
        <end position="374"/>
    </location>
</feature>
<feature type="transmembrane region" description="Helical" evidence="6">
    <location>
        <begin position="194"/>
        <end position="213"/>
    </location>
</feature>
<evidence type="ECO:0000256" key="2">
    <source>
        <dbReference type="ARBA" id="ARBA00022692"/>
    </source>
</evidence>
<proteinExistence type="predicted"/>
<feature type="transmembrane region" description="Helical" evidence="6">
    <location>
        <begin position="220"/>
        <end position="237"/>
    </location>
</feature>
<evidence type="ECO:0000313" key="9">
    <source>
        <dbReference type="Proteomes" id="UP000325797"/>
    </source>
</evidence>
<dbReference type="RefSeq" id="WP_151114664.1">
    <property type="nucleotide sequence ID" value="NZ_CP042582.1"/>
</dbReference>
<dbReference type="AlphaFoldDB" id="A0A5J6MW64"/>
<evidence type="ECO:0000259" key="7">
    <source>
        <dbReference type="Pfam" id="PF04932"/>
    </source>
</evidence>
<feature type="transmembrane region" description="Helical" evidence="6">
    <location>
        <begin position="156"/>
        <end position="174"/>
    </location>
</feature>
<evidence type="ECO:0000256" key="5">
    <source>
        <dbReference type="SAM" id="MobiDB-lite"/>
    </source>
</evidence>
<feature type="transmembrane region" description="Helical" evidence="6">
    <location>
        <begin position="102"/>
        <end position="118"/>
    </location>
</feature>
<reference evidence="8 9" key="1">
    <citation type="submission" date="2019-08" db="EMBL/GenBank/DDBJ databases">
        <title>Hyperibacter terrae gen. nov., sp. nov. and Hyperibacter viscosus sp. nov., two new members in the family Rhodospirillaceae isolated from the rhizosphere of Hypericum perforatum.</title>
        <authorList>
            <person name="Noviana Z."/>
        </authorList>
    </citation>
    <scope>NUCLEOTIDE SEQUENCE [LARGE SCALE GENOMIC DNA]</scope>
    <source>
        <strain evidence="8 9">R5959</strain>
    </source>
</reference>
<dbReference type="InterPro" id="IPR051533">
    <property type="entry name" value="WaaL-like"/>
</dbReference>
<dbReference type="EMBL" id="CP042582">
    <property type="protein sequence ID" value="QEX20430.1"/>
    <property type="molecule type" value="Genomic_DNA"/>
</dbReference>
<evidence type="ECO:0000256" key="1">
    <source>
        <dbReference type="ARBA" id="ARBA00004141"/>
    </source>
</evidence>
<feature type="transmembrane region" description="Helical" evidence="6">
    <location>
        <begin position="71"/>
        <end position="90"/>
    </location>
</feature>
<evidence type="ECO:0000313" key="8">
    <source>
        <dbReference type="EMBL" id="QEX20430.1"/>
    </source>
</evidence>